<name>A0A7R9KEL4_9ACAR</name>
<dbReference type="EMBL" id="CAJPIZ010000629">
    <property type="protein sequence ID" value="CAG2101916.1"/>
    <property type="molecule type" value="Genomic_DNA"/>
</dbReference>
<accession>A0A7R9KEL4</accession>
<dbReference type="Proteomes" id="UP000759131">
    <property type="component" value="Unassembled WGS sequence"/>
</dbReference>
<keyword evidence="2" id="KW-1185">Reference proteome</keyword>
<gene>
    <name evidence="1" type="ORF">OSB1V03_LOCUS1957</name>
</gene>
<reference evidence="1" key="1">
    <citation type="submission" date="2020-11" db="EMBL/GenBank/DDBJ databases">
        <authorList>
            <person name="Tran Van P."/>
        </authorList>
    </citation>
    <scope>NUCLEOTIDE SEQUENCE</scope>
</reference>
<proteinExistence type="predicted"/>
<evidence type="ECO:0000313" key="2">
    <source>
        <dbReference type="Proteomes" id="UP000759131"/>
    </source>
</evidence>
<sequence length="186" mass="21022">DCHTVCGTGEVDMVNNTYAINGGQTLSSVSTTRLVSALNSLTDNNCVHKGSNALIICTLDVQSLTNMLCDREANPERTTRTNWSDRKITIRPTLPLALLLTMIILSMLTTDEDTCPPEVCLEYLSIKPLLQYYTYISKMWSKLSLHILLIQNHNNHKQRVAVRAVFAGTHHLHENKSNYNIYYTHE</sequence>
<organism evidence="1">
    <name type="scientific">Medioppia subpectinata</name>
    <dbReference type="NCBI Taxonomy" id="1979941"/>
    <lineage>
        <taxon>Eukaryota</taxon>
        <taxon>Metazoa</taxon>
        <taxon>Ecdysozoa</taxon>
        <taxon>Arthropoda</taxon>
        <taxon>Chelicerata</taxon>
        <taxon>Arachnida</taxon>
        <taxon>Acari</taxon>
        <taxon>Acariformes</taxon>
        <taxon>Sarcoptiformes</taxon>
        <taxon>Oribatida</taxon>
        <taxon>Brachypylina</taxon>
        <taxon>Oppioidea</taxon>
        <taxon>Oppiidae</taxon>
        <taxon>Medioppia</taxon>
    </lineage>
</organism>
<feature type="non-terminal residue" evidence="1">
    <location>
        <position position="186"/>
    </location>
</feature>
<protein>
    <submittedName>
        <fullName evidence="1">Uncharacterized protein</fullName>
    </submittedName>
</protein>
<dbReference type="AlphaFoldDB" id="A0A7R9KEL4"/>
<dbReference type="EMBL" id="OC855204">
    <property type="protein sequence ID" value="CAD7621486.1"/>
    <property type="molecule type" value="Genomic_DNA"/>
</dbReference>
<evidence type="ECO:0000313" key="1">
    <source>
        <dbReference type="EMBL" id="CAD7621486.1"/>
    </source>
</evidence>